<dbReference type="SUPFAM" id="SSF51735">
    <property type="entry name" value="NAD(P)-binding Rossmann-fold domains"/>
    <property type="match status" value="1"/>
</dbReference>
<keyword evidence="3" id="KW-1185">Reference proteome</keyword>
<dbReference type="InterPro" id="IPR036291">
    <property type="entry name" value="NAD(P)-bd_dom_sf"/>
</dbReference>
<evidence type="ECO:0000313" key="3">
    <source>
        <dbReference type="Proteomes" id="UP000773462"/>
    </source>
</evidence>
<dbReference type="Gene3D" id="3.40.50.720">
    <property type="entry name" value="NAD(P)-binding Rossmann-like Domain"/>
    <property type="match status" value="1"/>
</dbReference>
<dbReference type="RefSeq" id="WP_209876556.1">
    <property type="nucleotide sequence ID" value="NZ_JAGGLV010000015.1"/>
</dbReference>
<dbReference type="InterPro" id="IPR001509">
    <property type="entry name" value="Epimerase_deHydtase"/>
</dbReference>
<evidence type="ECO:0000259" key="1">
    <source>
        <dbReference type="Pfam" id="PF01370"/>
    </source>
</evidence>
<dbReference type="Pfam" id="PF01370">
    <property type="entry name" value="Epimerase"/>
    <property type="match status" value="1"/>
</dbReference>
<dbReference type="InterPro" id="IPR051783">
    <property type="entry name" value="NAD(P)-dependent_oxidoreduct"/>
</dbReference>
<dbReference type="PANTHER" id="PTHR48079:SF9">
    <property type="entry name" value="PUTATIVE-RELATED"/>
    <property type="match status" value="1"/>
</dbReference>
<feature type="domain" description="NAD-dependent epimerase/dehydratase" evidence="1">
    <location>
        <begin position="3"/>
        <end position="73"/>
    </location>
</feature>
<comment type="caution">
    <text evidence="2">The sequence shown here is derived from an EMBL/GenBank/DDBJ whole genome shotgun (WGS) entry which is preliminary data.</text>
</comment>
<evidence type="ECO:0000313" key="2">
    <source>
        <dbReference type="EMBL" id="MBP2114174.1"/>
    </source>
</evidence>
<dbReference type="CDD" id="cd05262">
    <property type="entry name" value="SDR_a7"/>
    <property type="match status" value="1"/>
</dbReference>
<organism evidence="2 3">
    <name type="scientific">Paenibacillus silagei</name>
    <dbReference type="NCBI Taxonomy" id="1670801"/>
    <lineage>
        <taxon>Bacteria</taxon>
        <taxon>Bacillati</taxon>
        <taxon>Bacillota</taxon>
        <taxon>Bacilli</taxon>
        <taxon>Bacillales</taxon>
        <taxon>Paenibacillaceae</taxon>
        <taxon>Paenibacillus</taxon>
    </lineage>
</organism>
<reference evidence="2 3" key="1">
    <citation type="submission" date="2021-03" db="EMBL/GenBank/DDBJ databases">
        <title>Genomic Encyclopedia of Type Strains, Phase IV (KMG-IV): sequencing the most valuable type-strain genomes for metagenomic binning, comparative biology and taxonomic classification.</title>
        <authorList>
            <person name="Goeker M."/>
        </authorList>
    </citation>
    <scope>NUCLEOTIDE SEQUENCE [LARGE SCALE GENOMIC DNA]</scope>
    <source>
        <strain evidence="2 3">DSM 101953</strain>
    </source>
</reference>
<dbReference type="EMBL" id="JAGGLV010000015">
    <property type="protein sequence ID" value="MBP2114174.1"/>
    <property type="molecule type" value="Genomic_DNA"/>
</dbReference>
<sequence>MRIFVTGASGFIGSAVVRELLEGGHEVAGLVRSKEAAERLEAAGTRAVRGSIENTELLRREAAQADAVVHTAFYHKFSHAGLPAKLRIMLGGSPGRAAARFMAAAVGTDCHAIQTLGAGQSGRSGALVIAIPTMTLTPGRLATEEDAGDASSIGGGRVASEKAVLALAGSGVRASLVRLPPIVYGNGDQGGLLPSLIRAARSKGAAAYIGQGTNHWPAVHRLDAARLFRLAVEQAPAGTRLHAAGEEGLPFRQIAEAIAREASVPSKQIQMEEAASYFGWLGPFVSTDNPVSSALTRERFGWNPQERGLLAEIAQGDYFTDQSLR</sequence>
<protein>
    <submittedName>
        <fullName evidence="2">Nucleoside-diphosphate-sugar epimerase</fullName>
    </submittedName>
</protein>
<accession>A0ABS4NXL4</accession>
<dbReference type="PANTHER" id="PTHR48079">
    <property type="entry name" value="PROTEIN YEEZ"/>
    <property type="match status" value="1"/>
</dbReference>
<proteinExistence type="predicted"/>
<dbReference type="Proteomes" id="UP000773462">
    <property type="component" value="Unassembled WGS sequence"/>
</dbReference>
<gene>
    <name evidence="2" type="ORF">J2Z70_004335</name>
</gene>
<name>A0ABS4NXL4_9BACL</name>